<dbReference type="AlphaFoldDB" id="A0A292YTT4"/>
<keyword evidence="4" id="KW-1185">Reference proteome</keyword>
<keyword evidence="2" id="KW-0472">Membrane</keyword>
<keyword evidence="2" id="KW-1133">Transmembrane helix</keyword>
<keyword evidence="1" id="KW-0175">Coiled coil</keyword>
<sequence>MYGYRYHLTTIIAVFMALGIGILLGGSAGQELFPKEQLSLMNRLEEKYNAARAENVKYNRKVTELMRQTSQLDHALGQLANSYMKQKLTGKKIVLIQMEKGDPARVADWLQSSGAQVQAVIRVKDPELVLDAASLPVLAQGLGLPGETNGTMVLAHSAKSLADSIAGISIANWPGILKEKGWIDIQGHLGTPPDAVLLLSGPGRSPQLRLQLFDVPLIKEILKQNLRVIGTERTDNEISAIPAYRNLGISTVDNLDQASGLLAAAELISGKEGNFGIKPTAQSLLPMWDNQPIGASAGGD</sequence>
<evidence type="ECO:0000256" key="2">
    <source>
        <dbReference type="SAM" id="Phobius"/>
    </source>
</evidence>
<gene>
    <name evidence="3" type="ORF">EFBL_3591</name>
</gene>
<feature type="coiled-coil region" evidence="1">
    <location>
        <begin position="41"/>
        <end position="68"/>
    </location>
</feature>
<reference evidence="4" key="1">
    <citation type="submission" date="2017-07" db="EMBL/GenBank/DDBJ databases">
        <title>Draft genome sequence of Effusibacillus lacus strain skLN1.</title>
        <authorList>
            <person name="Watanabe M."/>
            <person name="Kojima H."/>
            <person name="Fukui M."/>
        </authorList>
    </citation>
    <scope>NUCLEOTIDE SEQUENCE [LARGE SCALE GENOMIC DNA]</scope>
    <source>
        <strain evidence="4">skLN1</strain>
    </source>
</reference>
<evidence type="ECO:0000313" key="3">
    <source>
        <dbReference type="EMBL" id="GAX91900.1"/>
    </source>
</evidence>
<evidence type="ECO:0000313" key="4">
    <source>
        <dbReference type="Proteomes" id="UP000217785"/>
    </source>
</evidence>
<dbReference type="OrthoDB" id="2382049at2"/>
<dbReference type="GO" id="GO:0016020">
    <property type="term" value="C:membrane"/>
    <property type="evidence" value="ECO:0007669"/>
    <property type="project" value="InterPro"/>
</dbReference>
<organism evidence="3 4">
    <name type="scientific">Effusibacillus lacus</name>
    <dbReference type="NCBI Taxonomy" id="1348429"/>
    <lineage>
        <taxon>Bacteria</taxon>
        <taxon>Bacillati</taxon>
        <taxon>Bacillota</taxon>
        <taxon>Bacilli</taxon>
        <taxon>Bacillales</taxon>
        <taxon>Alicyclobacillaceae</taxon>
        <taxon>Effusibacillus</taxon>
    </lineage>
</organism>
<evidence type="ECO:0000256" key="1">
    <source>
        <dbReference type="SAM" id="Coils"/>
    </source>
</evidence>
<dbReference type="EMBL" id="BDUF01000109">
    <property type="protein sequence ID" value="GAX91900.1"/>
    <property type="molecule type" value="Genomic_DNA"/>
</dbReference>
<comment type="caution">
    <text evidence="3">The sequence shown here is derived from an EMBL/GenBank/DDBJ whole genome shotgun (WGS) entry which is preliminary data.</text>
</comment>
<keyword evidence="2" id="KW-0812">Transmembrane</keyword>
<dbReference type="InterPro" id="IPR021522">
    <property type="entry name" value="MctB"/>
</dbReference>
<name>A0A292YTT4_9BACL</name>
<dbReference type="Pfam" id="PF11382">
    <property type="entry name" value="MctB"/>
    <property type="match status" value="1"/>
</dbReference>
<dbReference type="GO" id="GO:0055070">
    <property type="term" value="P:copper ion homeostasis"/>
    <property type="evidence" value="ECO:0007669"/>
    <property type="project" value="InterPro"/>
</dbReference>
<proteinExistence type="predicted"/>
<dbReference type="RefSeq" id="WP_096184115.1">
    <property type="nucleotide sequence ID" value="NZ_BDUF01000109.1"/>
</dbReference>
<accession>A0A292YTT4</accession>
<feature type="transmembrane region" description="Helical" evidence="2">
    <location>
        <begin position="6"/>
        <end position="25"/>
    </location>
</feature>
<protein>
    <recommendedName>
        <fullName evidence="5">Copper transporter</fullName>
    </recommendedName>
</protein>
<evidence type="ECO:0008006" key="5">
    <source>
        <dbReference type="Google" id="ProtNLM"/>
    </source>
</evidence>
<dbReference type="Proteomes" id="UP000217785">
    <property type="component" value="Unassembled WGS sequence"/>
</dbReference>